<dbReference type="InterPro" id="IPR050697">
    <property type="entry name" value="Adenylyl/Guanylyl_Cyclase_3/4"/>
</dbReference>
<dbReference type="Proteomes" id="UP001595528">
    <property type="component" value="Unassembled WGS sequence"/>
</dbReference>
<keyword evidence="5" id="KW-1185">Reference proteome</keyword>
<evidence type="ECO:0000313" key="5">
    <source>
        <dbReference type="Proteomes" id="UP001595528"/>
    </source>
</evidence>
<dbReference type="PROSITE" id="PS50125">
    <property type="entry name" value="GUANYLATE_CYCLASE_2"/>
    <property type="match status" value="1"/>
</dbReference>
<evidence type="ECO:0000259" key="3">
    <source>
        <dbReference type="PROSITE" id="PS50125"/>
    </source>
</evidence>
<dbReference type="CDD" id="cd07302">
    <property type="entry name" value="CHD"/>
    <property type="match status" value="1"/>
</dbReference>
<dbReference type="InterPro" id="IPR029787">
    <property type="entry name" value="Nucleotide_cyclase"/>
</dbReference>
<dbReference type="RefSeq" id="WP_379907035.1">
    <property type="nucleotide sequence ID" value="NZ_JBHRTR010000054.1"/>
</dbReference>
<feature type="transmembrane region" description="Helical" evidence="2">
    <location>
        <begin position="29"/>
        <end position="53"/>
    </location>
</feature>
<sequence>METESGEGGRRRRLSALFRHWQRRWRAPIGPLVMLLSGGLVLVSVATVLYLGYRGITTTTVDMGREKAALVANIVEARLKDSFDGVAAQTRLLADIAEKQGIAPPEGDAGGEGFIDLLAGALSANAGLTALDYFSPDGAWLRVTRSSETGIAVRRRQVSGADAATALARTLEQERPSWGRIFWDESLKQPLLNYRLPVAGPDGRGGVLVAVIGVADLSLAFDDLYDRYGVVPFILLQRQFVLAHPNLARGFTGVGAAHPLPSLDQVGDPVLAKIWEEGSLVDRLRSDRVFGGRGHLRHADGTTYVYLYREVQRPGADPWLVGSILREDSLDAALDRALNMALAGLAILILAVSAAGLAARRLSRRFHEFAGLAGLIRSLDFDDVPGLRRSRIREVDDTAQAMNQMADAMRWFVSYVPRGLVRRLVRMGSSHRLESENRVMTVMFTDITGFTALSEAMRADEVAAYLNRHFSMLEDCVEAYDGTVDKMLGDGLMVFWGAPDAVPDHARRACAAALAIAEAVRADNTRLSAEGLPPVRLRIGLHSGPVTVGNIGGTTRVNYTIVGDTVNTAQRICDFVRELSERAEITILLSEETRRAVGDEAGYGFAEEAEVCLRGQKHATRIYRLAGRHGNDRAPAGDGPEHAGSG</sequence>
<evidence type="ECO:0000256" key="1">
    <source>
        <dbReference type="SAM" id="MobiDB-lite"/>
    </source>
</evidence>
<reference evidence="5" key="1">
    <citation type="journal article" date="2019" name="Int. J. Syst. Evol. Microbiol.">
        <title>The Global Catalogue of Microorganisms (GCM) 10K type strain sequencing project: providing services to taxonomists for standard genome sequencing and annotation.</title>
        <authorList>
            <consortium name="The Broad Institute Genomics Platform"/>
            <consortium name="The Broad Institute Genome Sequencing Center for Infectious Disease"/>
            <person name="Wu L."/>
            <person name="Ma J."/>
        </authorList>
    </citation>
    <scope>NUCLEOTIDE SEQUENCE [LARGE SCALE GENOMIC DNA]</scope>
    <source>
        <strain evidence="5">KCTC 42964</strain>
    </source>
</reference>
<dbReference type="PANTHER" id="PTHR43081">
    <property type="entry name" value="ADENYLATE CYCLASE, TERMINAL-DIFFERENTIATION SPECIFIC-RELATED"/>
    <property type="match status" value="1"/>
</dbReference>
<keyword evidence="2" id="KW-0472">Membrane</keyword>
<evidence type="ECO:0000313" key="4">
    <source>
        <dbReference type="EMBL" id="MFC3231538.1"/>
    </source>
</evidence>
<feature type="region of interest" description="Disordered" evidence="1">
    <location>
        <begin position="627"/>
        <end position="646"/>
    </location>
</feature>
<protein>
    <submittedName>
        <fullName evidence="4">Adenylate/guanylate cyclase domain-containing protein</fullName>
    </submittedName>
</protein>
<dbReference type="PANTHER" id="PTHR43081:SF1">
    <property type="entry name" value="ADENYLATE CYCLASE, TERMINAL-DIFFERENTIATION SPECIFIC"/>
    <property type="match status" value="1"/>
</dbReference>
<feature type="domain" description="Guanylate cyclase" evidence="3">
    <location>
        <begin position="441"/>
        <end position="573"/>
    </location>
</feature>
<organism evidence="4 5">
    <name type="scientific">Marinibaculum pumilum</name>
    <dbReference type="NCBI Taxonomy" id="1766165"/>
    <lineage>
        <taxon>Bacteria</taxon>
        <taxon>Pseudomonadati</taxon>
        <taxon>Pseudomonadota</taxon>
        <taxon>Alphaproteobacteria</taxon>
        <taxon>Rhodospirillales</taxon>
        <taxon>Rhodospirillaceae</taxon>
        <taxon>Marinibaculum</taxon>
    </lineage>
</organism>
<dbReference type="SMART" id="SM00044">
    <property type="entry name" value="CYCc"/>
    <property type="match status" value="1"/>
</dbReference>
<dbReference type="Gene3D" id="3.30.70.1230">
    <property type="entry name" value="Nucleotide cyclase"/>
    <property type="match status" value="1"/>
</dbReference>
<evidence type="ECO:0000256" key="2">
    <source>
        <dbReference type="SAM" id="Phobius"/>
    </source>
</evidence>
<keyword evidence="2" id="KW-1133">Transmembrane helix</keyword>
<dbReference type="Pfam" id="PF00211">
    <property type="entry name" value="Guanylate_cyc"/>
    <property type="match status" value="1"/>
</dbReference>
<dbReference type="SUPFAM" id="SSF55073">
    <property type="entry name" value="Nucleotide cyclase"/>
    <property type="match status" value="1"/>
</dbReference>
<dbReference type="InterPro" id="IPR001054">
    <property type="entry name" value="A/G_cyclase"/>
</dbReference>
<gene>
    <name evidence="4" type="ORF">ACFOGJ_30100</name>
</gene>
<feature type="transmembrane region" description="Helical" evidence="2">
    <location>
        <begin position="337"/>
        <end position="359"/>
    </location>
</feature>
<name>A0ABV7LAX7_9PROT</name>
<proteinExistence type="predicted"/>
<comment type="caution">
    <text evidence="4">The sequence shown here is derived from an EMBL/GenBank/DDBJ whole genome shotgun (WGS) entry which is preliminary data.</text>
</comment>
<keyword evidence="2" id="KW-0812">Transmembrane</keyword>
<accession>A0ABV7LAX7</accession>
<dbReference type="EMBL" id="JBHRTR010000054">
    <property type="protein sequence ID" value="MFC3231538.1"/>
    <property type="molecule type" value="Genomic_DNA"/>
</dbReference>